<keyword evidence="3" id="KW-1185">Reference proteome</keyword>
<dbReference type="Proteomes" id="UP000053989">
    <property type="component" value="Unassembled WGS sequence"/>
</dbReference>
<feature type="compositionally biased region" description="Polar residues" evidence="1">
    <location>
        <begin position="41"/>
        <end position="62"/>
    </location>
</feature>
<reference evidence="3" key="2">
    <citation type="submission" date="2015-01" db="EMBL/GenBank/DDBJ databases">
        <title>Evolutionary Origins and Diversification of the Mycorrhizal Mutualists.</title>
        <authorList>
            <consortium name="DOE Joint Genome Institute"/>
            <consortium name="Mycorrhizal Genomics Consortium"/>
            <person name="Kohler A."/>
            <person name="Kuo A."/>
            <person name="Nagy L.G."/>
            <person name="Floudas D."/>
            <person name="Copeland A."/>
            <person name="Barry K.W."/>
            <person name="Cichocki N."/>
            <person name="Veneault-Fourrey C."/>
            <person name="LaButti K."/>
            <person name="Lindquist E.A."/>
            <person name="Lipzen A."/>
            <person name="Lundell T."/>
            <person name="Morin E."/>
            <person name="Murat C."/>
            <person name="Riley R."/>
            <person name="Ohm R."/>
            <person name="Sun H."/>
            <person name="Tunlid A."/>
            <person name="Henrissat B."/>
            <person name="Grigoriev I.V."/>
            <person name="Hibbett D.S."/>
            <person name="Martin F."/>
        </authorList>
    </citation>
    <scope>NUCLEOTIDE SEQUENCE [LARGE SCALE GENOMIC DNA]</scope>
    <source>
        <strain evidence="3">Foug A</strain>
    </source>
</reference>
<evidence type="ECO:0000313" key="3">
    <source>
        <dbReference type="Proteomes" id="UP000053989"/>
    </source>
</evidence>
<evidence type="ECO:0000313" key="2">
    <source>
        <dbReference type="EMBL" id="KIM51049.1"/>
    </source>
</evidence>
<reference evidence="2 3" key="1">
    <citation type="submission" date="2014-04" db="EMBL/GenBank/DDBJ databases">
        <authorList>
            <consortium name="DOE Joint Genome Institute"/>
            <person name="Kuo A."/>
            <person name="Kohler A."/>
            <person name="Nagy L.G."/>
            <person name="Floudas D."/>
            <person name="Copeland A."/>
            <person name="Barry K.W."/>
            <person name="Cichocki N."/>
            <person name="Veneault-Fourrey C."/>
            <person name="LaButti K."/>
            <person name="Lindquist E.A."/>
            <person name="Lipzen A."/>
            <person name="Lundell T."/>
            <person name="Morin E."/>
            <person name="Murat C."/>
            <person name="Sun H."/>
            <person name="Tunlid A."/>
            <person name="Henrissat B."/>
            <person name="Grigoriev I.V."/>
            <person name="Hibbett D.S."/>
            <person name="Martin F."/>
            <person name="Nordberg H.P."/>
            <person name="Cantor M.N."/>
            <person name="Hua S.X."/>
        </authorList>
    </citation>
    <scope>NUCLEOTIDE SEQUENCE [LARGE SCALE GENOMIC DNA]</scope>
    <source>
        <strain evidence="2 3">Foug A</strain>
    </source>
</reference>
<protein>
    <submittedName>
        <fullName evidence="2">Uncharacterized protein</fullName>
    </submittedName>
</protein>
<name>A0A0C3D3R8_9AGAM</name>
<gene>
    <name evidence="2" type="ORF">SCLCIDRAFT_33786</name>
</gene>
<dbReference type="AlphaFoldDB" id="A0A0C3D3R8"/>
<organism evidence="2 3">
    <name type="scientific">Scleroderma citrinum Foug A</name>
    <dbReference type="NCBI Taxonomy" id="1036808"/>
    <lineage>
        <taxon>Eukaryota</taxon>
        <taxon>Fungi</taxon>
        <taxon>Dikarya</taxon>
        <taxon>Basidiomycota</taxon>
        <taxon>Agaricomycotina</taxon>
        <taxon>Agaricomycetes</taxon>
        <taxon>Agaricomycetidae</taxon>
        <taxon>Boletales</taxon>
        <taxon>Sclerodermatineae</taxon>
        <taxon>Sclerodermataceae</taxon>
        <taxon>Scleroderma</taxon>
    </lineage>
</organism>
<accession>A0A0C3D3R8</accession>
<sequence>MHPDRPLVSDLHFGYPQPHVLLDAMTLMSLGITKGVDPYMSPSTLPKSTPLVTPPSSGNTEPLTPHALRRNPVPLCTTLVLRTQTHALAHSGALAQTLVLQHTSGALCTNLLGN</sequence>
<evidence type="ECO:0000256" key="1">
    <source>
        <dbReference type="SAM" id="MobiDB-lite"/>
    </source>
</evidence>
<proteinExistence type="predicted"/>
<dbReference type="HOGENOM" id="CLU_2122526_0_0_1"/>
<dbReference type="InParanoid" id="A0A0C3D3R8"/>
<dbReference type="EMBL" id="KN822293">
    <property type="protein sequence ID" value="KIM51049.1"/>
    <property type="molecule type" value="Genomic_DNA"/>
</dbReference>
<feature type="region of interest" description="Disordered" evidence="1">
    <location>
        <begin position="41"/>
        <end position="69"/>
    </location>
</feature>